<evidence type="ECO:0000313" key="2">
    <source>
        <dbReference type="EMBL" id="QLG27618.1"/>
    </source>
</evidence>
<dbReference type="GO" id="GO:0006629">
    <property type="term" value="P:lipid metabolic process"/>
    <property type="evidence" value="ECO:0007669"/>
    <property type="project" value="InterPro"/>
</dbReference>
<dbReference type="PANTHER" id="PTHR46211">
    <property type="entry name" value="GLYCEROPHOSPHORYL DIESTER PHOSPHODIESTERASE"/>
    <property type="match status" value="1"/>
</dbReference>
<dbReference type="InterPro" id="IPR017946">
    <property type="entry name" value="PLC-like_Pdiesterase_TIM-brl"/>
</dbReference>
<dbReference type="EMBL" id="CP058529">
    <property type="protein sequence ID" value="QLG27618.1"/>
    <property type="molecule type" value="Genomic_DNA"/>
</dbReference>
<dbReference type="Pfam" id="PF03009">
    <property type="entry name" value="GDPD"/>
    <property type="match status" value="1"/>
</dbReference>
<dbReference type="KEGG" id="halg:HUG10_08660"/>
<organism evidence="2 3">
    <name type="scientific">Halorarum halophilum</name>
    <dbReference type="NCBI Taxonomy" id="2743090"/>
    <lineage>
        <taxon>Archaea</taxon>
        <taxon>Methanobacteriati</taxon>
        <taxon>Methanobacteriota</taxon>
        <taxon>Stenosarchaea group</taxon>
        <taxon>Halobacteria</taxon>
        <taxon>Halobacteriales</taxon>
        <taxon>Haloferacaceae</taxon>
        <taxon>Halorarum</taxon>
    </lineage>
</organism>
<dbReference type="Proteomes" id="UP000509750">
    <property type="component" value="Chromosome"/>
</dbReference>
<reference evidence="2 3" key="1">
    <citation type="submission" date="2020-07" db="EMBL/GenBank/DDBJ databases">
        <title>Gai3-2, isolated from salt lake.</title>
        <authorList>
            <person name="Cui H."/>
            <person name="Shi X."/>
        </authorList>
    </citation>
    <scope>NUCLEOTIDE SEQUENCE [LARGE SCALE GENOMIC DNA]</scope>
    <source>
        <strain evidence="2 3">Gai3-2</strain>
    </source>
</reference>
<evidence type="ECO:0000259" key="1">
    <source>
        <dbReference type="PROSITE" id="PS51704"/>
    </source>
</evidence>
<dbReference type="Gene3D" id="3.20.20.190">
    <property type="entry name" value="Phosphatidylinositol (PI) phosphodiesterase"/>
    <property type="match status" value="1"/>
</dbReference>
<dbReference type="SUPFAM" id="SSF51695">
    <property type="entry name" value="PLC-like phosphodiesterases"/>
    <property type="match status" value="1"/>
</dbReference>
<protein>
    <submittedName>
        <fullName evidence="2">Glycerophosphodiester phosphodiesterase</fullName>
    </submittedName>
</protein>
<sequence>MTVIAHRGFGGLYPENTVDAVERATVGSDAADAVEIDVMPTADGRVVAFHDETPARVTGVPGDLADRPIWETPYDTLRDLDVLGTGRGIPTLPAVLDAVPTDVPVNIEFKNPGSADVRFAECLGERALERARERWSPFAERVLDAVDVTGHDVLVSSFCEGAIAAIKAVDPSVPVASVVWDSLADGLAIARRHDCEALHVPRTAVQGTSFYGADYHVEGWREGVDVVAAARGEGRAVHAWTVTNWRQAAELADAGVDAIIADYPGLLRYDPGRSGVNVAGSDD</sequence>
<proteinExistence type="predicted"/>
<dbReference type="GO" id="GO:0008081">
    <property type="term" value="F:phosphoric diester hydrolase activity"/>
    <property type="evidence" value="ECO:0007669"/>
    <property type="project" value="InterPro"/>
</dbReference>
<feature type="domain" description="GP-PDE" evidence="1">
    <location>
        <begin position="1"/>
        <end position="271"/>
    </location>
</feature>
<dbReference type="PANTHER" id="PTHR46211:SF14">
    <property type="entry name" value="GLYCEROPHOSPHODIESTER PHOSPHODIESTERASE"/>
    <property type="match status" value="1"/>
</dbReference>
<dbReference type="CDD" id="cd08556">
    <property type="entry name" value="GDPD"/>
    <property type="match status" value="1"/>
</dbReference>
<dbReference type="InterPro" id="IPR030395">
    <property type="entry name" value="GP_PDE_dom"/>
</dbReference>
<dbReference type="GeneID" id="56028899"/>
<name>A0A7D5KX31_9EURY</name>
<evidence type="ECO:0000313" key="3">
    <source>
        <dbReference type="Proteomes" id="UP000509750"/>
    </source>
</evidence>
<gene>
    <name evidence="2" type="ORF">HUG10_08660</name>
</gene>
<dbReference type="PROSITE" id="PS51704">
    <property type="entry name" value="GP_PDE"/>
    <property type="match status" value="1"/>
</dbReference>
<dbReference type="AlphaFoldDB" id="A0A7D5KX31"/>
<accession>A0A7D5KX31</accession>
<keyword evidence="3" id="KW-1185">Reference proteome</keyword>
<dbReference type="RefSeq" id="WP_179169193.1">
    <property type="nucleotide sequence ID" value="NZ_CP058529.1"/>
</dbReference>